<evidence type="ECO:0000313" key="3">
    <source>
        <dbReference type="Proteomes" id="UP000226192"/>
    </source>
</evidence>
<dbReference type="STRING" id="1399860.A0A2C5XFQ1"/>
<dbReference type="OrthoDB" id="4203839at2759"/>
<organism evidence="2 3">
    <name type="scientific">Ophiocordyceps australis</name>
    <dbReference type="NCBI Taxonomy" id="1399860"/>
    <lineage>
        <taxon>Eukaryota</taxon>
        <taxon>Fungi</taxon>
        <taxon>Dikarya</taxon>
        <taxon>Ascomycota</taxon>
        <taxon>Pezizomycotina</taxon>
        <taxon>Sordariomycetes</taxon>
        <taxon>Hypocreomycetidae</taxon>
        <taxon>Hypocreales</taxon>
        <taxon>Ophiocordycipitaceae</taxon>
        <taxon>Ophiocordyceps</taxon>
    </lineage>
</organism>
<reference evidence="2 3" key="1">
    <citation type="submission" date="2017-06" db="EMBL/GenBank/DDBJ databases">
        <title>Ant-infecting Ophiocordyceps genomes reveal a high diversity of potential behavioral manipulation genes and a possible major role for enterotoxins.</title>
        <authorList>
            <person name="De Bekker C."/>
            <person name="Evans H.C."/>
            <person name="Brachmann A."/>
            <person name="Hughes D.P."/>
        </authorList>
    </citation>
    <scope>NUCLEOTIDE SEQUENCE [LARGE SCALE GENOMIC DNA]</scope>
    <source>
        <strain evidence="2 3">Map64</strain>
    </source>
</reference>
<dbReference type="AlphaFoldDB" id="A0A2C5XFQ1"/>
<evidence type="ECO:0000313" key="2">
    <source>
        <dbReference type="EMBL" id="PHH60958.1"/>
    </source>
</evidence>
<dbReference type="EMBL" id="NJET01000122">
    <property type="protein sequence ID" value="PHH60958.1"/>
    <property type="molecule type" value="Genomic_DNA"/>
</dbReference>
<accession>A0A2C5XFQ1</accession>
<sequence length="626" mass="68677">MTSLDFSTSLSGAARVEKIKQMTQNHPATEKSRHTLSMLYRAQQALQQLPPGQHAQQVALTIQEVGRVVQRETAHLVEALTNVTLDQQDTDKAIARMSLEANLIKARTDDQAQKISDLEKEVKSEREKRLKAEEEARKARDSLKTLGADGCKSGEASGKEREESSDELVNVGESAISPVTPAQKTGVKNDKGHGGTRAQSEDDDSLGSEQANKGGYEGGALVISNSNTPRLGSDLLYGDRLRCPGGMLMAGIAPRAPAAMVNEEGRLMQQQQQQQQQWWKGARGSKTSTPGSALSQVPRGRSNFERGEVNYGYNYSPVSGYGGMEGASRWFGQRRDMGWNGAMYDNGLGLNRGMGMGGDDMGMGLWSEQVMDFYGAIRDFVERHASDAAVGRVRELRNSSLWPLLVAAYHPLGESDVASYLEVHLRSERAKACVVTRVLVGFVLGTLWTAGAWAGFDSQTTYQLLELERELQATQGQTLGVRQPLLNQQASLVQSILLHHGTFAWQQGKIGDAARRLHATVQPLLNRLVSPGESERDARRVADMAWRMSARLLSSRLAFDFRFPHVGARFALQCMLPIWPHVEPIELQAKHWRVALAVTPIITCRSQVAGSVSAHCVALADVFCMN</sequence>
<evidence type="ECO:0000256" key="1">
    <source>
        <dbReference type="SAM" id="MobiDB-lite"/>
    </source>
</evidence>
<feature type="compositionally biased region" description="Polar residues" evidence="1">
    <location>
        <begin position="285"/>
        <end position="295"/>
    </location>
</feature>
<protein>
    <submittedName>
        <fullName evidence="2">Uncharacterized protein</fullName>
    </submittedName>
</protein>
<feature type="region of interest" description="Disordered" evidence="1">
    <location>
        <begin position="116"/>
        <end position="218"/>
    </location>
</feature>
<feature type="region of interest" description="Disordered" evidence="1">
    <location>
        <begin position="282"/>
        <end position="301"/>
    </location>
</feature>
<feature type="compositionally biased region" description="Basic and acidic residues" evidence="1">
    <location>
        <begin position="116"/>
        <end position="143"/>
    </location>
</feature>
<comment type="caution">
    <text evidence="2">The sequence shown here is derived from an EMBL/GenBank/DDBJ whole genome shotgun (WGS) entry which is preliminary data.</text>
</comment>
<proteinExistence type="predicted"/>
<keyword evidence="3" id="KW-1185">Reference proteome</keyword>
<name>A0A2C5XFQ1_9HYPO</name>
<gene>
    <name evidence="2" type="ORF">CDD81_1015</name>
</gene>
<dbReference type="Proteomes" id="UP000226192">
    <property type="component" value="Unassembled WGS sequence"/>
</dbReference>